<feature type="transmembrane region" description="Helical" evidence="4">
    <location>
        <begin position="725"/>
        <end position="744"/>
    </location>
</feature>
<evidence type="ECO:0000256" key="4">
    <source>
        <dbReference type="SAM" id="Phobius"/>
    </source>
</evidence>
<dbReference type="InterPro" id="IPR018391">
    <property type="entry name" value="PQQ_b-propeller_rpt"/>
</dbReference>
<dbReference type="PANTHER" id="PTHR32303">
    <property type="entry name" value="QUINOPROTEIN ALCOHOL DEHYDROGENASE (CYTOCHROME C)"/>
    <property type="match status" value="1"/>
</dbReference>
<dbReference type="EC" id="1.1.5.2" evidence="6"/>
<evidence type="ECO:0000313" key="6">
    <source>
        <dbReference type="EMBL" id="AIF20598.1"/>
    </source>
</evidence>
<organism evidence="6">
    <name type="scientific">uncultured marine thaumarchaeote KM3_90_H07</name>
    <dbReference type="NCBI Taxonomy" id="1456345"/>
    <lineage>
        <taxon>Archaea</taxon>
        <taxon>Nitrososphaerota</taxon>
        <taxon>environmental samples</taxon>
    </lineage>
</organism>
<dbReference type="PANTHER" id="PTHR32303:SF10">
    <property type="entry name" value="OUTER MEMBRANE PROTEIN ASSEMBLY FACTOR BAMB"/>
    <property type="match status" value="1"/>
</dbReference>
<name>A0A075I3T2_9ARCH</name>
<dbReference type="InterPro" id="IPR002372">
    <property type="entry name" value="PQQ_rpt_dom"/>
</dbReference>
<keyword evidence="4" id="KW-0472">Membrane</keyword>
<dbReference type="SUPFAM" id="SSF50998">
    <property type="entry name" value="Quinoprotein alcohol dehydrogenase-like"/>
    <property type="match status" value="1"/>
</dbReference>
<evidence type="ECO:0000256" key="3">
    <source>
        <dbReference type="ARBA" id="ARBA00023002"/>
    </source>
</evidence>
<evidence type="ECO:0000256" key="2">
    <source>
        <dbReference type="ARBA" id="ARBA00008156"/>
    </source>
</evidence>
<keyword evidence="4" id="KW-1133">Transmembrane helix</keyword>
<evidence type="ECO:0000259" key="5">
    <source>
        <dbReference type="Pfam" id="PF01011"/>
    </source>
</evidence>
<dbReference type="Gene3D" id="2.140.10.10">
    <property type="entry name" value="Quinoprotein alcohol dehydrogenase-like superfamily"/>
    <property type="match status" value="2"/>
</dbReference>
<dbReference type="SMART" id="SM00564">
    <property type="entry name" value="PQQ"/>
    <property type="match status" value="5"/>
</dbReference>
<keyword evidence="4" id="KW-0812">Transmembrane</keyword>
<dbReference type="AlphaFoldDB" id="A0A075I3T2"/>
<gene>
    <name evidence="6" type="primary">gcd</name>
</gene>
<evidence type="ECO:0000256" key="1">
    <source>
        <dbReference type="ARBA" id="ARBA00001931"/>
    </source>
</evidence>
<dbReference type="GO" id="GO:0008876">
    <property type="term" value="F:quinoprotein glucose dehydrogenase activity"/>
    <property type="evidence" value="ECO:0007669"/>
    <property type="project" value="UniProtKB-EC"/>
</dbReference>
<comment type="similarity">
    <text evidence="2">Belongs to the bacterial PQQ dehydrogenase family.</text>
</comment>
<reference evidence="6" key="1">
    <citation type="journal article" date="2014" name="Genome Biol. Evol.">
        <title>Pangenome evidence for extensive interdomain horizontal transfer affecting lineage core and shell genes in uncultured planktonic thaumarchaeota and euryarchaeota.</title>
        <authorList>
            <person name="Deschamps P."/>
            <person name="Zivanovic Y."/>
            <person name="Moreira D."/>
            <person name="Rodriguez-Valera F."/>
            <person name="Lopez-Garcia P."/>
        </authorList>
    </citation>
    <scope>NUCLEOTIDE SEQUENCE</scope>
</reference>
<comment type="cofactor">
    <cofactor evidence="1">
        <name>pyrroloquinoline quinone</name>
        <dbReference type="ChEBI" id="CHEBI:58442"/>
    </cofactor>
</comment>
<keyword evidence="3 6" id="KW-0560">Oxidoreductase</keyword>
<sequence length="752" mass="81007">MTRHITIVGLLVALILALSSFALVANAFDPGGPPGGGGVPKVVTGNWEFINYQPTGGSYSPQFEINNENAQWLEMKWLFPYPTNDFSWGNSQAGSSAPVLIVDGVAYVGKNSRAIHAVDAKTGEEVYFTDEPANLWDGPAITAEYPFFQSAWGHTHALNYYRQFGDSGWLITSSQPCLLSAWNAADGSLAWQLGVEDLCGTVAQYGNPDEGIIGSLGSKGRISGQSNHPPAFSGNTMIWPIMGASGGGGRSSVKAFDMTDPSNPIELWNTWLMPDNRGTQKNWAIDACTEANGNGWYFSAPDFFETGKLAVNCTEVPDEAVENDWINMKEGTPHFGEVHTASAMSVVWGNYPIDEELGLVYIGTGDVGPYSNASYRFGPNLFGSAIVALQVDTGKIQWWFHSNPHDLWDWDCSWGGIMAKAQGTKVLIKGCKNGMAYALNAATGEPVWVWEAPTTWRTAPGTNYGMDQFGNAGEDGEACCRMTKEHMGKDWLNAPNPEPVIWNPWLAGALESDMSYNGKYIFVANYNDARWTTTGNVVDFGNQASNIQASGHPVNTTIYAVNVNTGEADWSAFIPDVGFRGGLMSTGSAVYGYAGDGNLYIFDANTGELVHKRFFGVPVSVMPTIGADSDGNHKIFVHVGGGGGFVYGNTATEGSLVALGLPDILPEVETIIEEVEVNVERVVEIENIVEVEVEKEVVVEVEVPVETIVEKEVEIVTTEEVISPVSYVAIGLGVVLIVVAGVLFQRSKAGAT</sequence>
<accession>A0A075I3T2</accession>
<dbReference type="Pfam" id="PF01011">
    <property type="entry name" value="PQQ"/>
    <property type="match status" value="2"/>
</dbReference>
<proteinExistence type="inferred from homology"/>
<dbReference type="EMBL" id="KF901169">
    <property type="protein sequence ID" value="AIF20598.1"/>
    <property type="molecule type" value="Genomic_DNA"/>
</dbReference>
<feature type="domain" description="Pyrrolo-quinoline quinone repeat" evidence="5">
    <location>
        <begin position="47"/>
        <end position="131"/>
    </location>
</feature>
<dbReference type="InterPro" id="IPR011047">
    <property type="entry name" value="Quinoprotein_ADH-like_sf"/>
</dbReference>
<protein>
    <submittedName>
        <fullName evidence="6">Alcohol dehydrogenase (Acceptor) (Gcd)</fullName>
        <ecNumber evidence="6">1.1.5.2</ecNumber>
    </submittedName>
</protein>
<feature type="domain" description="Pyrrolo-quinoline quinone repeat" evidence="5">
    <location>
        <begin position="342"/>
        <end position="462"/>
    </location>
</feature>